<reference evidence="2 3" key="1">
    <citation type="submission" date="2007-03" db="EMBL/GenBank/DDBJ databases">
        <authorList>
            <person name="Heidelberg J."/>
        </authorList>
    </citation>
    <scope>NUCLEOTIDE SEQUENCE [LARGE SCALE GENOMIC DNA]</scope>
    <source>
        <strain evidence="3">ATCC 39541 / Classical Ogawa 395 / O395</strain>
    </source>
</reference>
<dbReference type="eggNOG" id="ENOG5032Z0A">
    <property type="taxonomic scope" value="Bacteria"/>
</dbReference>
<keyword evidence="1" id="KW-1133">Transmembrane helix</keyword>
<keyword evidence="1" id="KW-0812">Transmembrane</keyword>
<organism evidence="2 3">
    <name type="scientific">Vibrio cholerae serotype O1 (strain ATCC 39541 / Classical Ogawa 395 / O395)</name>
    <dbReference type="NCBI Taxonomy" id="345073"/>
    <lineage>
        <taxon>Bacteria</taxon>
        <taxon>Pseudomonadati</taxon>
        <taxon>Pseudomonadota</taxon>
        <taxon>Gammaproteobacteria</taxon>
        <taxon>Vibrionales</taxon>
        <taxon>Vibrionaceae</taxon>
        <taxon>Vibrio</taxon>
    </lineage>
</organism>
<gene>
    <name evidence="2" type="ordered locus">VC0395_A0808</name>
</gene>
<protein>
    <recommendedName>
        <fullName evidence="4">DUF3392 domain-containing protein</fullName>
    </recommendedName>
</protein>
<dbReference type="PATRIC" id="fig|345073.21.peg.1271"/>
<dbReference type="InterPro" id="IPR021813">
    <property type="entry name" value="DUF3392"/>
</dbReference>
<feature type="transmembrane region" description="Helical" evidence="1">
    <location>
        <begin position="34"/>
        <end position="54"/>
    </location>
</feature>
<dbReference type="KEGG" id="vco:VC0395_A0808"/>
<keyword evidence="1" id="KW-0472">Membrane</keyword>
<proteinExistence type="predicted"/>
<name>A0A0H3AN01_VIBC3</name>
<feature type="transmembrane region" description="Helical" evidence="1">
    <location>
        <begin position="63"/>
        <end position="86"/>
    </location>
</feature>
<evidence type="ECO:0008006" key="4">
    <source>
        <dbReference type="Google" id="ProtNLM"/>
    </source>
</evidence>
<feature type="transmembrane region" description="Helical" evidence="1">
    <location>
        <begin position="98"/>
        <end position="116"/>
    </location>
</feature>
<dbReference type="AlphaFoldDB" id="A0A0H3AN01"/>
<dbReference type="Pfam" id="PF11872">
    <property type="entry name" value="DUF3392"/>
    <property type="match status" value="1"/>
</dbReference>
<evidence type="ECO:0000256" key="1">
    <source>
        <dbReference type="SAM" id="Phobius"/>
    </source>
</evidence>
<accession>A0A0H3AN01</accession>
<dbReference type="Proteomes" id="UP000000249">
    <property type="component" value="Chromosome 1"/>
</dbReference>
<evidence type="ECO:0000313" key="2">
    <source>
        <dbReference type="EMBL" id="ABQ22156.1"/>
    </source>
</evidence>
<evidence type="ECO:0000313" key="3">
    <source>
        <dbReference type="Proteomes" id="UP000000249"/>
    </source>
</evidence>
<dbReference type="EMBL" id="CP000627">
    <property type="protein sequence ID" value="ABQ22156.1"/>
    <property type="molecule type" value="Genomic_DNA"/>
</dbReference>
<dbReference type="OrthoDB" id="6196761at2"/>
<dbReference type="KEGG" id="vcr:VC395_1306"/>
<sequence length="122" mass="13545">MRRSPCNQGLSNLMQLFTYLAPAGQALLPYLSEISIALVACTLVMLGGEINAFLRRALRNQHFLVRTLAFIFINAFGYGLIIVKASPYVARTLAQLESGMMLTLIVSCFVVIGLWAQRNHQI</sequence>